<dbReference type="GO" id="GO:0071164">
    <property type="term" value="F:RNA cap trimethylguanosine synthase activity"/>
    <property type="evidence" value="ECO:0007669"/>
    <property type="project" value="TreeGrafter"/>
</dbReference>
<dbReference type="FunFam" id="3.40.50.150:FF:000270">
    <property type="entry name" value="RNA methylase family protein"/>
    <property type="match status" value="1"/>
</dbReference>
<dbReference type="HOGENOM" id="CLU_029658_0_1_1"/>
<dbReference type="GO" id="GO:0005634">
    <property type="term" value="C:nucleus"/>
    <property type="evidence" value="ECO:0007669"/>
    <property type="project" value="TreeGrafter"/>
</dbReference>
<comment type="similarity">
    <text evidence="2">Belongs to the methyltransferase superfamily. Trimethylguanosine synthase family.</text>
</comment>
<gene>
    <name evidence="9" type="ORF">M419DRAFT_74227</name>
</gene>
<evidence type="ECO:0000259" key="8">
    <source>
        <dbReference type="Pfam" id="PF23257"/>
    </source>
</evidence>
<organism evidence="9 10">
    <name type="scientific">Hypocrea jecorina (strain ATCC 56765 / BCRC 32924 / NRRL 11460 / Rut C-30)</name>
    <name type="common">Trichoderma reesei</name>
    <dbReference type="NCBI Taxonomy" id="1344414"/>
    <lineage>
        <taxon>Eukaryota</taxon>
        <taxon>Fungi</taxon>
        <taxon>Dikarya</taxon>
        <taxon>Ascomycota</taxon>
        <taxon>Pezizomycotina</taxon>
        <taxon>Sordariomycetes</taxon>
        <taxon>Hypocreomycetidae</taxon>
        <taxon>Hypocreales</taxon>
        <taxon>Hypocreaceae</taxon>
        <taxon>Trichoderma</taxon>
    </lineage>
</organism>
<evidence type="ECO:0000256" key="1">
    <source>
        <dbReference type="ARBA" id="ARBA00018517"/>
    </source>
</evidence>
<sequence length="357" mass="39346">MSADDQDIADAIEQQIARDILGPWVDAPTAQLLLPQARQIPPAAWEIIKRVLETNSEARDDVTCLTKLLASESQAAIDAADANEAADVTEDGGITEDAKPSGFSLEPAGRLPLTDECHHYTGKHEVPWDIQKYFSQRYSIFSYYDAGVHMTDDAWFGVTPEPVANQIAFELAEDYYDPQKNVLIDAFGGAGGNTIAFALSERWDRIIAIERDPATLACAQHNAELYGVEPGAVTWVLGDSFEYMDLLVNAPEKLHPDLRVDLKSAMVFASPPWGGTGYRTDEIFDLSTMQPYNLHQLHEAYKKMDHVLFLPRTSDIRQIAKLAPPGKKLDVVQYCVEGASKAMGVFIPAEQSGDSSE</sequence>
<evidence type="ECO:0000256" key="7">
    <source>
        <dbReference type="ARBA" id="ARBA00049790"/>
    </source>
</evidence>
<evidence type="ECO:0000313" key="10">
    <source>
        <dbReference type="Proteomes" id="UP000024376"/>
    </source>
</evidence>
<dbReference type="InterPro" id="IPR055499">
    <property type="entry name" value="DUF7071"/>
</dbReference>
<dbReference type="Pfam" id="PF09445">
    <property type="entry name" value="Methyltransf_15"/>
    <property type="match status" value="1"/>
</dbReference>
<dbReference type="Pfam" id="PF23257">
    <property type="entry name" value="DUF7071"/>
    <property type="match status" value="1"/>
</dbReference>
<proteinExistence type="inferred from homology"/>
<dbReference type="InterPro" id="IPR019012">
    <property type="entry name" value="RNA_cap_Gua-N2-MeTrfase"/>
</dbReference>
<evidence type="ECO:0000256" key="2">
    <source>
        <dbReference type="ARBA" id="ARBA00025783"/>
    </source>
</evidence>
<comment type="catalytic activity">
    <reaction evidence="5">
        <text>a 5'-end (N(2),N(7)-dimethyl 5'-triphosphoguanosine)-ribonucleoside in snRNA + S-adenosyl-L-methionine = a 5'-end (N(2),N(2),N(7)-trimethyl 5'-triphosphoguanosine)-ribonucleoside in snRNA + S-adenosyl-L-homocysteine + H(+)</text>
        <dbReference type="Rhea" id="RHEA:78479"/>
        <dbReference type="Rhea" id="RHEA-COMP:19087"/>
        <dbReference type="Rhea" id="RHEA-COMP:19089"/>
        <dbReference type="ChEBI" id="CHEBI:15378"/>
        <dbReference type="ChEBI" id="CHEBI:57856"/>
        <dbReference type="ChEBI" id="CHEBI:59789"/>
        <dbReference type="ChEBI" id="CHEBI:167623"/>
        <dbReference type="ChEBI" id="CHEBI:172880"/>
    </reaction>
    <physiologicalReaction direction="left-to-right" evidence="5">
        <dbReference type="Rhea" id="RHEA:78480"/>
    </physiologicalReaction>
</comment>
<feature type="domain" description="DUF7071" evidence="8">
    <location>
        <begin position="14"/>
        <end position="75"/>
    </location>
</feature>
<evidence type="ECO:0000256" key="6">
    <source>
        <dbReference type="ARBA" id="ARBA00049075"/>
    </source>
</evidence>
<evidence type="ECO:0000256" key="4">
    <source>
        <dbReference type="ARBA" id="ARBA00048740"/>
    </source>
</evidence>
<dbReference type="KEGG" id="trr:M419DRAFT_74227"/>
<comment type="catalytic activity">
    <reaction evidence="4">
        <text>a 5'-end (N(7)-methyl 5'-triphosphoguanosine)-ribonucleoside in snoRNA + S-adenosyl-L-methionine = a 5'-end (N(2),N(7)-dimethyl 5'-triphosphoguanosine)-ribonucleoside in snoRNA + S-adenosyl-L-homocysteine + H(+)</text>
        <dbReference type="Rhea" id="RHEA:78475"/>
        <dbReference type="Rhea" id="RHEA-COMP:19086"/>
        <dbReference type="Rhea" id="RHEA-COMP:19088"/>
        <dbReference type="ChEBI" id="CHEBI:15378"/>
        <dbReference type="ChEBI" id="CHEBI:57856"/>
        <dbReference type="ChEBI" id="CHEBI:59789"/>
        <dbReference type="ChEBI" id="CHEBI:156461"/>
        <dbReference type="ChEBI" id="CHEBI:172880"/>
    </reaction>
    <physiologicalReaction direction="left-to-right" evidence="4">
        <dbReference type="Rhea" id="RHEA:78476"/>
    </physiologicalReaction>
</comment>
<evidence type="ECO:0000313" key="9">
    <source>
        <dbReference type="EMBL" id="ETS04035.1"/>
    </source>
</evidence>
<evidence type="ECO:0000256" key="5">
    <source>
        <dbReference type="ARBA" id="ARBA00048763"/>
    </source>
</evidence>
<dbReference type="PANTHER" id="PTHR14741:SF32">
    <property type="entry name" value="TRIMETHYLGUANOSINE SYNTHASE"/>
    <property type="match status" value="1"/>
</dbReference>
<dbReference type="Proteomes" id="UP000024376">
    <property type="component" value="Unassembled WGS sequence"/>
</dbReference>
<dbReference type="Gene3D" id="3.40.50.150">
    <property type="entry name" value="Vaccinia Virus protein VP39"/>
    <property type="match status" value="1"/>
</dbReference>
<name>A0A024SFA1_HYPJR</name>
<evidence type="ECO:0000256" key="3">
    <source>
        <dbReference type="ARBA" id="ARBA00047418"/>
    </source>
</evidence>
<dbReference type="OrthoDB" id="194443at2759"/>
<protein>
    <recommendedName>
        <fullName evidence="1">Trimethylguanosine synthase</fullName>
    </recommendedName>
    <alternativeName>
        <fullName evidence="7">Cap-specific guanine-N(2) methyltransferase</fullName>
    </alternativeName>
</protein>
<comment type="catalytic activity">
    <reaction evidence="6">
        <text>a 5'-end (N(7)-methyl 5'-triphosphoguanosine)-ribonucleoside in snRNA + S-adenosyl-L-methionine = a 5'-end (N(2),N(7)-dimethyl 5'-triphosphoguanosine)-ribonucleoside in snRNA + S-adenosyl-L-homocysteine + H(+)</text>
        <dbReference type="Rhea" id="RHEA:78471"/>
        <dbReference type="Rhea" id="RHEA-COMP:19085"/>
        <dbReference type="Rhea" id="RHEA-COMP:19087"/>
        <dbReference type="ChEBI" id="CHEBI:15378"/>
        <dbReference type="ChEBI" id="CHEBI:57856"/>
        <dbReference type="ChEBI" id="CHEBI:59789"/>
        <dbReference type="ChEBI" id="CHEBI:156461"/>
        <dbReference type="ChEBI" id="CHEBI:172880"/>
    </reaction>
    <physiologicalReaction direction="left-to-right" evidence="6">
        <dbReference type="Rhea" id="RHEA:78472"/>
    </physiologicalReaction>
</comment>
<accession>A0A024SFA1</accession>
<dbReference type="InterPro" id="IPR029063">
    <property type="entry name" value="SAM-dependent_MTases_sf"/>
</dbReference>
<dbReference type="AlphaFoldDB" id="A0A024SFA1"/>
<dbReference type="EMBL" id="KI911142">
    <property type="protein sequence ID" value="ETS04035.1"/>
    <property type="molecule type" value="Genomic_DNA"/>
</dbReference>
<dbReference type="SUPFAM" id="SSF53335">
    <property type="entry name" value="S-adenosyl-L-methionine-dependent methyltransferases"/>
    <property type="match status" value="1"/>
</dbReference>
<dbReference type="PANTHER" id="PTHR14741">
    <property type="entry name" value="S-ADENOSYLMETHIONINE-DEPENDENT METHYLTRANSFERASE RELATED"/>
    <property type="match status" value="1"/>
</dbReference>
<reference evidence="10" key="1">
    <citation type="journal article" date="2013" name="Ind. Biotechnol.">
        <title>Comparative genomics analysis of Trichoderma reesei strains.</title>
        <authorList>
            <person name="Koike H."/>
            <person name="Aerts A."/>
            <person name="LaButti K."/>
            <person name="Grigoriev I.V."/>
            <person name="Baker S.E."/>
        </authorList>
    </citation>
    <scope>NUCLEOTIDE SEQUENCE [LARGE SCALE GENOMIC DNA]</scope>
    <source>
        <strain evidence="10">ATCC 56765 / BCRC 32924 / NRRL 11460 / Rut C-30</strain>
    </source>
</reference>
<comment type="catalytic activity">
    <reaction evidence="3">
        <text>a 5'-end (N(2),N(7)-dimethyl 5'-triphosphoguanosine)-ribonucleoside in snoRNA + S-adenosyl-L-methionine = a 5'-end (N(2),N(2),N(7)-trimethyl 5'-triphosphoguanosine)-ribonucleoside in snoRNA + S-adenosyl-L-homocysteine + H(+)</text>
        <dbReference type="Rhea" id="RHEA:78507"/>
        <dbReference type="Rhea" id="RHEA-COMP:19088"/>
        <dbReference type="Rhea" id="RHEA-COMP:19090"/>
        <dbReference type="ChEBI" id="CHEBI:15378"/>
        <dbReference type="ChEBI" id="CHEBI:57856"/>
        <dbReference type="ChEBI" id="CHEBI:59789"/>
        <dbReference type="ChEBI" id="CHEBI:167623"/>
        <dbReference type="ChEBI" id="CHEBI:172880"/>
    </reaction>
    <physiologicalReaction direction="left-to-right" evidence="3">
        <dbReference type="Rhea" id="RHEA:78508"/>
    </physiologicalReaction>
</comment>